<dbReference type="EMBL" id="CM008053">
    <property type="protein sequence ID" value="PVH34001.1"/>
    <property type="molecule type" value="Genomic_DNA"/>
</dbReference>
<reference evidence="4" key="1">
    <citation type="submission" date="2018-04" db="EMBL/GenBank/DDBJ databases">
        <title>WGS assembly of Panicum hallii.</title>
        <authorList>
            <person name="Lovell J."/>
            <person name="Jenkins J."/>
            <person name="Lowry D."/>
            <person name="Mamidi S."/>
            <person name="Sreedasyam A."/>
            <person name="Weng X."/>
            <person name="Barry K."/>
            <person name="Bonette J."/>
            <person name="Campitelli B."/>
            <person name="Daum C."/>
            <person name="Gordon S."/>
            <person name="Gould B."/>
            <person name="Lipzen A."/>
            <person name="Macqueen A."/>
            <person name="Palacio-Mejia J."/>
            <person name="Plott C."/>
            <person name="Shakirov E."/>
            <person name="Shu S."/>
            <person name="Yoshinaga Y."/>
            <person name="Zane M."/>
            <person name="Rokhsar D."/>
            <person name="Grimwood J."/>
            <person name="Schmutz J."/>
            <person name="Juenger T."/>
        </authorList>
    </citation>
    <scope>NUCLEOTIDE SEQUENCE [LARGE SCALE GENOMIC DNA]</scope>
    <source>
        <strain evidence="4">FIL2</strain>
    </source>
</reference>
<dbReference type="PANTHER" id="PTHR10566:SF53">
    <property type="entry name" value="PROTEIN ACTIVITY OF BC1 COMPLEX KINASE 1, CHLOROPLASTIC"/>
    <property type="match status" value="1"/>
</dbReference>
<dbReference type="GO" id="GO:0004672">
    <property type="term" value="F:protein kinase activity"/>
    <property type="evidence" value="ECO:0007669"/>
    <property type="project" value="InterPro"/>
</dbReference>
<dbReference type="Proteomes" id="UP000243499">
    <property type="component" value="Chromosome 8"/>
</dbReference>
<dbReference type="InterPro" id="IPR000719">
    <property type="entry name" value="Prot_kinase_dom"/>
</dbReference>
<protein>
    <recommendedName>
        <fullName evidence="3">Protein kinase domain-containing protein</fullName>
    </recommendedName>
</protein>
<comment type="similarity">
    <text evidence="1">Belongs to the protein kinase superfamily. ADCK protein kinase family.</text>
</comment>
<evidence type="ECO:0000256" key="2">
    <source>
        <dbReference type="SAM" id="MobiDB-lite"/>
    </source>
</evidence>
<feature type="domain" description="Protein kinase" evidence="3">
    <location>
        <begin position="224"/>
        <end position="555"/>
    </location>
</feature>
<dbReference type="InterPro" id="IPR004147">
    <property type="entry name" value="ABC1_dom"/>
</dbReference>
<evidence type="ECO:0000313" key="4">
    <source>
        <dbReference type="EMBL" id="PVH34001.1"/>
    </source>
</evidence>
<dbReference type="Gene3D" id="1.10.510.10">
    <property type="entry name" value="Transferase(Phosphotransferase) domain 1"/>
    <property type="match status" value="1"/>
</dbReference>
<dbReference type="InterPro" id="IPR050154">
    <property type="entry name" value="UbiB_kinase"/>
</dbReference>
<dbReference type="Gramene" id="PVH34001">
    <property type="protein sequence ID" value="PVH34001"/>
    <property type="gene ID" value="PAHAL_8G118200"/>
</dbReference>
<name>A0A2T8I8K0_9POAL</name>
<evidence type="ECO:0000259" key="3">
    <source>
        <dbReference type="PROSITE" id="PS50011"/>
    </source>
</evidence>
<feature type="compositionally biased region" description="Low complexity" evidence="2">
    <location>
        <begin position="68"/>
        <end position="78"/>
    </location>
</feature>
<dbReference type="Pfam" id="PF03109">
    <property type="entry name" value="ABC1"/>
    <property type="match status" value="1"/>
</dbReference>
<dbReference type="PANTHER" id="PTHR10566">
    <property type="entry name" value="CHAPERONE-ACTIVITY OF BC1 COMPLEX CABC1 -RELATED"/>
    <property type="match status" value="1"/>
</dbReference>
<dbReference type="GO" id="GO:0005524">
    <property type="term" value="F:ATP binding"/>
    <property type="evidence" value="ECO:0007669"/>
    <property type="project" value="InterPro"/>
</dbReference>
<organism evidence="4">
    <name type="scientific">Panicum hallii</name>
    <dbReference type="NCBI Taxonomy" id="206008"/>
    <lineage>
        <taxon>Eukaryota</taxon>
        <taxon>Viridiplantae</taxon>
        <taxon>Streptophyta</taxon>
        <taxon>Embryophyta</taxon>
        <taxon>Tracheophyta</taxon>
        <taxon>Spermatophyta</taxon>
        <taxon>Magnoliopsida</taxon>
        <taxon>Liliopsida</taxon>
        <taxon>Poales</taxon>
        <taxon>Poaceae</taxon>
        <taxon>PACMAD clade</taxon>
        <taxon>Panicoideae</taxon>
        <taxon>Panicodae</taxon>
        <taxon>Paniceae</taxon>
        <taxon>Panicinae</taxon>
        <taxon>Panicum</taxon>
        <taxon>Panicum sect. Panicum</taxon>
    </lineage>
</organism>
<dbReference type="AlphaFoldDB" id="A0A2T8I8K0"/>
<proteinExistence type="inferred from homology"/>
<dbReference type="SUPFAM" id="SSF56112">
    <property type="entry name" value="Protein kinase-like (PK-like)"/>
    <property type="match status" value="1"/>
</dbReference>
<sequence length="680" mass="76505">MELCTACIWTSAQWSQTVTPNRRASYDGFVRSISTSPQRRRRSTLCVMNAASTSAPVSSQSVTQLPRSSSSGLKSISSNKTSSAMEQLDIERGVCIPFRKYTPEMVRKKVLDSRGSILSLASRGVEIIWKLGFYWSSLMYDFLVGRDEEIVPYRARQLRNLLCDLGPSFIKAGQVLANRPDIIREDYMNELCILQDDVPPVPNQVAFAIIEEELGQPLERLFSKISSETIAAASLGQVYRATLRETGEDVAIKVQRPGIEPIIYRDLFLFRTLASFLNGISLQKLGCNAELIVDEFGEKLLEELDYTLEATNIEDFLENFKDDPTVKIPQVYKQLSGSRVLVMEWIDGIRCTNPQAIKEAGIDVEGFLTVGVSAALRQLLEFGLFHGDPHPGNIFAMRDGRIAYVDFGNVAVLSQQNKQILIDAVVHAVNEDYAEMANDFTRLGFLASGTDVAPIIPALEAIWQNSAGKGLADFNFRSVTGKFNQLVYNYPIRIPERFSLVIRSLLTQEGICFTLKPDFKFLEVAYPYVAKRLLTDPNPALRERLIQVLFKDGAFQWKRLENLIVLAKENVSKMSSNPALKKNSSQAVRSQQLESKLDLTETIKDGARMFLIDAGIRRQLILAFTEDSKLHVEELVDVYRLVEDQIDMPSVALEVLQDLPSVVRDFMLSWSDSILSDRRY</sequence>
<dbReference type="PROSITE" id="PS50011">
    <property type="entry name" value="PROTEIN_KINASE_DOM"/>
    <property type="match status" value="1"/>
</dbReference>
<dbReference type="InterPro" id="IPR011009">
    <property type="entry name" value="Kinase-like_dom_sf"/>
</dbReference>
<accession>A0A2T8I8K0</accession>
<evidence type="ECO:0000256" key="1">
    <source>
        <dbReference type="ARBA" id="ARBA00009670"/>
    </source>
</evidence>
<feature type="region of interest" description="Disordered" evidence="2">
    <location>
        <begin position="58"/>
        <end position="78"/>
    </location>
</feature>
<dbReference type="CDD" id="cd05121">
    <property type="entry name" value="ABC1_ADCK3-like"/>
    <property type="match status" value="1"/>
</dbReference>
<gene>
    <name evidence="4" type="ORF">PAHAL_8G118200</name>
</gene>
<feature type="compositionally biased region" description="Polar residues" evidence="2">
    <location>
        <begin position="58"/>
        <end position="67"/>
    </location>
</feature>